<proteinExistence type="predicted"/>
<evidence type="ECO:0008006" key="3">
    <source>
        <dbReference type="Google" id="ProtNLM"/>
    </source>
</evidence>
<dbReference type="EMBL" id="MFVE01000007">
    <property type="protein sequence ID" value="OGI95102.1"/>
    <property type="molecule type" value="Genomic_DNA"/>
</dbReference>
<evidence type="ECO:0000313" key="2">
    <source>
        <dbReference type="Proteomes" id="UP000178104"/>
    </source>
</evidence>
<accession>A0A1F6XLZ7</accession>
<evidence type="ECO:0000313" key="1">
    <source>
        <dbReference type="EMBL" id="OGI95102.1"/>
    </source>
</evidence>
<comment type="caution">
    <text evidence="1">The sequence shown here is derived from an EMBL/GenBank/DDBJ whole genome shotgun (WGS) entry which is preliminary data.</text>
</comment>
<reference evidence="1 2" key="1">
    <citation type="journal article" date="2016" name="Nat. Commun.">
        <title>Thousands of microbial genomes shed light on interconnected biogeochemical processes in an aquifer system.</title>
        <authorList>
            <person name="Anantharaman K."/>
            <person name="Brown C.T."/>
            <person name="Hug L.A."/>
            <person name="Sharon I."/>
            <person name="Castelle C.J."/>
            <person name="Probst A.J."/>
            <person name="Thomas B.C."/>
            <person name="Singh A."/>
            <person name="Wilkins M.J."/>
            <person name="Karaoz U."/>
            <person name="Brodie E.L."/>
            <person name="Williams K.H."/>
            <person name="Hubbard S.S."/>
            <person name="Banfield J.F."/>
        </authorList>
    </citation>
    <scope>NUCLEOTIDE SEQUENCE [LARGE SCALE GENOMIC DNA]</scope>
</reference>
<organism evidence="1 2">
    <name type="scientific">Candidatus Nomurabacteria bacterium RIFCSPLOWO2_01_FULL_42_17</name>
    <dbReference type="NCBI Taxonomy" id="1801780"/>
    <lineage>
        <taxon>Bacteria</taxon>
        <taxon>Candidatus Nomuraibacteriota</taxon>
    </lineage>
</organism>
<dbReference type="AlphaFoldDB" id="A0A1F6XLZ7"/>
<gene>
    <name evidence="1" type="ORF">A2917_01780</name>
</gene>
<sequence length="172" mass="19934">MNKLLETYIDPQYVYRFTQGPDVVRSREDALRDGINCISLAHLALRDLFDYELPAELFCLELYYDREHFTEVGGLENMQAGDLVWLGLASPTVEIEDFVPRYKNGRLTNWSESPVKHAAIFTGEKDQSSDHLLLHSTPYEGTNAVWPLKMFSRHKRYRKVYGITRLQISSDT</sequence>
<name>A0A1F6XLZ7_9BACT</name>
<dbReference type="Proteomes" id="UP000178104">
    <property type="component" value="Unassembled WGS sequence"/>
</dbReference>
<protein>
    <recommendedName>
        <fullName evidence="3">NlpC/P60 domain-containing protein</fullName>
    </recommendedName>
</protein>